<name>A0A246FEX6_PSENT</name>
<feature type="signal peptide" evidence="5">
    <location>
        <begin position="1"/>
        <end position="24"/>
    </location>
</feature>
<sequence>MIMRVFFRATLAALTVALAVPLQAQERVLNLYNWADYVGADALQRFQKETGIRVKYDTFDSAEVLDSKLMTGRSGYDVVFPASSGLARAIQAKAVQPVDDAQLKNLANLDPELLAKLAAIDPGNRFGVPYTWGTVGLAINQDEVLKRIPDAPLDSLDLLFKPEYASRLADCGISLIDSPQEVISVALNYLGKPPYSTDPADLAQVRELLGKLQPNVRYIASGKHINDLANGSLCVALTYTGDALMGAAQARQANKPFEVIYRIPREGTLIWFDTMAIPVDAPHPQEARAFIDFMLRPDAIAELTNTLYFANANLKATPLLNAEVASDPDIYPPAAMRQKLFGEQLLTLRQQRDRTRLWSAFRTRS</sequence>
<protein>
    <submittedName>
        <fullName evidence="6">Spermidine/putrescine ABC transporter substrate-binding protein PotF</fullName>
    </submittedName>
</protein>
<dbReference type="PRINTS" id="PR00909">
    <property type="entry name" value="SPERMDNBNDNG"/>
</dbReference>
<dbReference type="Pfam" id="PF13416">
    <property type="entry name" value="SBP_bac_8"/>
    <property type="match status" value="1"/>
</dbReference>
<keyword evidence="2" id="KW-0813">Transport</keyword>
<dbReference type="Gene3D" id="3.40.190.10">
    <property type="entry name" value="Periplasmic binding protein-like II"/>
    <property type="match status" value="2"/>
</dbReference>
<evidence type="ECO:0000256" key="4">
    <source>
        <dbReference type="ARBA" id="ARBA00022764"/>
    </source>
</evidence>
<evidence type="ECO:0000256" key="2">
    <source>
        <dbReference type="ARBA" id="ARBA00022448"/>
    </source>
</evidence>
<dbReference type="PANTHER" id="PTHR30222">
    <property type="entry name" value="SPERMIDINE/PUTRESCINE-BINDING PERIPLASMIC PROTEIN"/>
    <property type="match status" value="1"/>
</dbReference>
<dbReference type="GO" id="GO:0019808">
    <property type="term" value="F:polyamine binding"/>
    <property type="evidence" value="ECO:0007669"/>
    <property type="project" value="InterPro"/>
</dbReference>
<dbReference type="AlphaFoldDB" id="A0A246FEX6"/>
<dbReference type="InterPro" id="IPR006059">
    <property type="entry name" value="SBP"/>
</dbReference>
<dbReference type="PIRSF" id="PIRSF019574">
    <property type="entry name" value="Periplasmic_polyamine_BP"/>
    <property type="match status" value="1"/>
</dbReference>
<evidence type="ECO:0000256" key="3">
    <source>
        <dbReference type="ARBA" id="ARBA00022729"/>
    </source>
</evidence>
<evidence type="ECO:0000256" key="5">
    <source>
        <dbReference type="SAM" id="SignalP"/>
    </source>
</evidence>
<feature type="chain" id="PRO_5012083181" evidence="5">
    <location>
        <begin position="25"/>
        <end position="365"/>
    </location>
</feature>
<evidence type="ECO:0000313" key="7">
    <source>
        <dbReference type="Proteomes" id="UP000198145"/>
    </source>
</evidence>
<dbReference type="EMBL" id="NJBA01000001">
    <property type="protein sequence ID" value="OWP52856.1"/>
    <property type="molecule type" value="Genomic_DNA"/>
</dbReference>
<dbReference type="SUPFAM" id="SSF53850">
    <property type="entry name" value="Periplasmic binding protein-like II"/>
    <property type="match status" value="1"/>
</dbReference>
<comment type="caution">
    <text evidence="6">The sequence shown here is derived from an EMBL/GenBank/DDBJ whole genome shotgun (WGS) entry which is preliminary data.</text>
</comment>
<keyword evidence="3 5" id="KW-0732">Signal</keyword>
<evidence type="ECO:0000313" key="6">
    <source>
        <dbReference type="EMBL" id="OWP52856.1"/>
    </source>
</evidence>
<dbReference type="CDD" id="cd13659">
    <property type="entry name" value="PBP2_PotF"/>
    <property type="match status" value="1"/>
</dbReference>
<dbReference type="STRING" id="46680.GCA_000807755_04895"/>
<dbReference type="GO" id="GO:0042597">
    <property type="term" value="C:periplasmic space"/>
    <property type="evidence" value="ECO:0007669"/>
    <property type="project" value="UniProtKB-SubCell"/>
</dbReference>
<dbReference type="PANTHER" id="PTHR30222:SF18">
    <property type="entry name" value="BIFUNCTIONAL POLYHYDROXYBUTYRATE SYNTHASE _ ABC TRANSPORTER PERIPLASMIC BINDING PROTEIN-RELATED"/>
    <property type="match status" value="1"/>
</dbReference>
<dbReference type="Proteomes" id="UP000198145">
    <property type="component" value="Unassembled WGS sequence"/>
</dbReference>
<organism evidence="6 7">
    <name type="scientific">Pseudomonas nitroreducens</name>
    <dbReference type="NCBI Taxonomy" id="46680"/>
    <lineage>
        <taxon>Bacteria</taxon>
        <taxon>Pseudomonadati</taxon>
        <taxon>Pseudomonadota</taxon>
        <taxon>Gammaproteobacteria</taxon>
        <taxon>Pseudomonadales</taxon>
        <taxon>Pseudomonadaceae</taxon>
        <taxon>Pseudomonas</taxon>
    </lineage>
</organism>
<keyword evidence="4" id="KW-0574">Periplasm</keyword>
<proteinExistence type="predicted"/>
<comment type="subcellular location">
    <subcellularLocation>
        <location evidence="1">Periplasm</location>
    </subcellularLocation>
</comment>
<reference evidence="6 7" key="1">
    <citation type="submission" date="2017-06" db="EMBL/GenBank/DDBJ databases">
        <title>Draft genome of Pseudomonas nitroreducens DF05.</title>
        <authorList>
            <person name="Iyer R."/>
        </authorList>
    </citation>
    <scope>NUCLEOTIDE SEQUENCE [LARGE SCALE GENOMIC DNA]</scope>
    <source>
        <strain evidence="6 7">DF05</strain>
    </source>
</reference>
<dbReference type="eggNOG" id="COG0687">
    <property type="taxonomic scope" value="Bacteria"/>
</dbReference>
<dbReference type="GO" id="GO:0015846">
    <property type="term" value="P:polyamine transport"/>
    <property type="evidence" value="ECO:0007669"/>
    <property type="project" value="InterPro"/>
</dbReference>
<evidence type="ECO:0000256" key="1">
    <source>
        <dbReference type="ARBA" id="ARBA00004418"/>
    </source>
</evidence>
<gene>
    <name evidence="6" type="ORF">CEG18_03155</name>
</gene>
<dbReference type="InterPro" id="IPR001188">
    <property type="entry name" value="Sperm_putr-bd"/>
</dbReference>
<accession>A0A246FEX6</accession>